<protein>
    <recommendedName>
        <fullName evidence="3">Transposase</fullName>
    </recommendedName>
</protein>
<evidence type="ECO:0008006" key="3">
    <source>
        <dbReference type="Google" id="ProtNLM"/>
    </source>
</evidence>
<evidence type="ECO:0000313" key="1">
    <source>
        <dbReference type="EMBL" id="MBE9252546.1"/>
    </source>
</evidence>
<proteinExistence type="predicted"/>
<keyword evidence="2" id="KW-1185">Reference proteome</keyword>
<comment type="caution">
    <text evidence="1">The sequence shown here is derived from an EMBL/GenBank/DDBJ whole genome shotgun (WGS) entry which is preliminary data.</text>
</comment>
<evidence type="ECO:0000313" key="2">
    <source>
        <dbReference type="Proteomes" id="UP000658720"/>
    </source>
</evidence>
<accession>A0ABR9VQK9</accession>
<dbReference type="Proteomes" id="UP000658720">
    <property type="component" value="Unassembled WGS sequence"/>
</dbReference>
<reference evidence="1 2" key="1">
    <citation type="submission" date="2020-10" db="EMBL/GenBank/DDBJ databases">
        <authorList>
            <person name="Castelo-Branco R."/>
            <person name="Eusebio N."/>
            <person name="Adriana R."/>
            <person name="Vieira A."/>
            <person name="Brugerolle De Fraissinette N."/>
            <person name="Rezende De Castro R."/>
            <person name="Schneider M.P."/>
            <person name="Vasconcelos V."/>
            <person name="Leao P.N."/>
        </authorList>
    </citation>
    <scope>NUCLEOTIDE SEQUENCE [LARGE SCALE GENOMIC DNA]</scope>
    <source>
        <strain evidence="1 2">LEGE 00031</strain>
    </source>
</reference>
<gene>
    <name evidence="1" type="ORF">IQ217_01505</name>
</gene>
<name>A0ABR9VQK9_9SYNC</name>
<sequence length="49" mass="5662">MVDNAAEILAVGLTPPGDRLLWWKTNSKTPSMEKFWGEIKIWHQFFAIS</sequence>
<dbReference type="EMBL" id="JADEVV010000003">
    <property type="protein sequence ID" value="MBE9252546.1"/>
    <property type="molecule type" value="Genomic_DNA"/>
</dbReference>
<organism evidence="1 2">
    <name type="scientific">Synechocystis salina LEGE 00031</name>
    <dbReference type="NCBI Taxonomy" id="1828736"/>
    <lineage>
        <taxon>Bacteria</taxon>
        <taxon>Bacillati</taxon>
        <taxon>Cyanobacteriota</taxon>
        <taxon>Cyanophyceae</taxon>
        <taxon>Synechococcales</taxon>
        <taxon>Merismopediaceae</taxon>
        <taxon>Synechocystis</taxon>
    </lineage>
</organism>
<dbReference type="RefSeq" id="WP_190598332.1">
    <property type="nucleotide sequence ID" value="NZ_JADEVV010000003.1"/>
</dbReference>